<evidence type="ECO:0000313" key="4">
    <source>
        <dbReference type="WBParaSite" id="Csp11.Scaffold598.g5332.t1"/>
    </source>
</evidence>
<accession>A0A1I7TF46</accession>
<evidence type="ECO:0000256" key="1">
    <source>
        <dbReference type="SAM" id="Coils"/>
    </source>
</evidence>
<feature type="compositionally biased region" description="Acidic residues" evidence="2">
    <location>
        <begin position="185"/>
        <end position="220"/>
    </location>
</feature>
<organism evidence="3 4">
    <name type="scientific">Caenorhabditis tropicalis</name>
    <dbReference type="NCBI Taxonomy" id="1561998"/>
    <lineage>
        <taxon>Eukaryota</taxon>
        <taxon>Metazoa</taxon>
        <taxon>Ecdysozoa</taxon>
        <taxon>Nematoda</taxon>
        <taxon>Chromadorea</taxon>
        <taxon>Rhabditida</taxon>
        <taxon>Rhabditina</taxon>
        <taxon>Rhabditomorpha</taxon>
        <taxon>Rhabditoidea</taxon>
        <taxon>Rhabditidae</taxon>
        <taxon>Peloderinae</taxon>
        <taxon>Caenorhabditis</taxon>
    </lineage>
</organism>
<dbReference type="AlphaFoldDB" id="A0A1I7TF46"/>
<name>A0A1I7TF46_9PELO</name>
<sequence>MSDNYLESIDAKNRLRAFRAVRLQQKIAENDETRRQIDQVRQEFSRFGVKTTEELKKEIEEEKAAKEEAEKKKLLEEELRKLSEELKKIAAQKIEETYTLERKMRREAYVLRVKLSVARYRKQVLEAQKETWLEKGGDPEELRRLVLKRQQESIELQDKVREMCKKFNQLSNYIQRQKEIKAASVDEEESEEEESSEEETEEESEVEIEGFEVIELEEATESPNPTRDDIC</sequence>
<dbReference type="WBParaSite" id="Csp11.Scaffold598.g5332.t1">
    <property type="protein sequence ID" value="Csp11.Scaffold598.g5332.t1"/>
    <property type="gene ID" value="Csp11.Scaffold598.g5332"/>
</dbReference>
<protein>
    <submittedName>
        <fullName evidence="4">RAB6-interacting golgin</fullName>
    </submittedName>
</protein>
<reference evidence="4" key="1">
    <citation type="submission" date="2016-11" db="UniProtKB">
        <authorList>
            <consortium name="WormBaseParasite"/>
        </authorList>
    </citation>
    <scope>IDENTIFICATION</scope>
</reference>
<keyword evidence="1" id="KW-0175">Coiled coil</keyword>
<evidence type="ECO:0000256" key="2">
    <source>
        <dbReference type="SAM" id="MobiDB-lite"/>
    </source>
</evidence>
<dbReference type="Proteomes" id="UP000095282">
    <property type="component" value="Unplaced"/>
</dbReference>
<feature type="region of interest" description="Disordered" evidence="2">
    <location>
        <begin position="181"/>
        <end position="231"/>
    </location>
</feature>
<feature type="coiled-coil region" evidence="1">
    <location>
        <begin position="23"/>
        <end position="95"/>
    </location>
</feature>
<proteinExistence type="predicted"/>
<evidence type="ECO:0000313" key="3">
    <source>
        <dbReference type="Proteomes" id="UP000095282"/>
    </source>
</evidence>
<keyword evidence="3" id="KW-1185">Reference proteome</keyword>